<proteinExistence type="inferred from homology"/>
<dbReference type="Proteomes" id="UP000015104">
    <property type="component" value="Unassembled WGS sequence"/>
</dbReference>
<dbReference type="HOGENOM" id="CLU_2530366_0_0_1"/>
<evidence type="ECO:0000256" key="1">
    <source>
        <dbReference type="ARBA" id="ARBA00004434"/>
    </source>
</evidence>
<keyword evidence="10 13" id="KW-0496">Mitochondrion</keyword>
<dbReference type="InterPro" id="IPR004205">
    <property type="entry name" value="Cyt_bc1_su8"/>
</dbReference>
<dbReference type="EnsemblMetazoa" id="tetur04g06590.1">
    <property type="protein sequence ID" value="tetur04g06590.1"/>
    <property type="gene ID" value="tetur04g06590"/>
</dbReference>
<keyword evidence="5 13" id="KW-0679">Respiratory chain</keyword>
<evidence type="ECO:0000256" key="4">
    <source>
        <dbReference type="ARBA" id="ARBA00022448"/>
    </source>
</evidence>
<keyword evidence="7 13" id="KW-0999">Mitochondrion inner membrane</keyword>
<organism evidence="14 15">
    <name type="scientific">Tetranychus urticae</name>
    <name type="common">Two-spotted spider mite</name>
    <dbReference type="NCBI Taxonomy" id="32264"/>
    <lineage>
        <taxon>Eukaryota</taxon>
        <taxon>Metazoa</taxon>
        <taxon>Ecdysozoa</taxon>
        <taxon>Arthropoda</taxon>
        <taxon>Chelicerata</taxon>
        <taxon>Arachnida</taxon>
        <taxon>Acari</taxon>
        <taxon>Acariformes</taxon>
        <taxon>Trombidiformes</taxon>
        <taxon>Prostigmata</taxon>
        <taxon>Eleutherengona</taxon>
        <taxon>Raphignathae</taxon>
        <taxon>Tetranychoidea</taxon>
        <taxon>Tetranychidae</taxon>
        <taxon>Tetranychus</taxon>
    </lineage>
</organism>
<evidence type="ECO:0000313" key="14">
    <source>
        <dbReference type="EnsemblMetazoa" id="tetur04g06590.1"/>
    </source>
</evidence>
<dbReference type="RefSeq" id="XP_025016154.1">
    <property type="nucleotide sequence ID" value="XM_025160386.1"/>
</dbReference>
<evidence type="ECO:0000313" key="15">
    <source>
        <dbReference type="Proteomes" id="UP000015104"/>
    </source>
</evidence>
<evidence type="ECO:0000256" key="3">
    <source>
        <dbReference type="ARBA" id="ARBA00016324"/>
    </source>
</evidence>
<keyword evidence="11" id="KW-0472">Membrane</keyword>
<evidence type="ECO:0000256" key="10">
    <source>
        <dbReference type="ARBA" id="ARBA00023128"/>
    </source>
</evidence>
<protein>
    <recommendedName>
        <fullName evidence="3 13">Cytochrome b-c1 complex subunit 8</fullName>
    </recommendedName>
    <alternativeName>
        <fullName evidence="13">Complex III subunit 8</fullName>
    </alternativeName>
</protein>
<keyword evidence="4 13" id="KW-0813">Transport</keyword>
<dbReference type="SUPFAM" id="SSF81508">
    <property type="entry name" value="Ubiquinone-binding protein QP-C of cytochrome bc1 complex (Ubiquinol-cytochrome c reductase)"/>
    <property type="match status" value="1"/>
</dbReference>
<keyword evidence="8 13" id="KW-0249">Electron transport</keyword>
<dbReference type="InterPro" id="IPR036642">
    <property type="entry name" value="Cyt_bc1_su8_sf"/>
</dbReference>
<dbReference type="Pfam" id="PF02939">
    <property type="entry name" value="UcrQ"/>
    <property type="match status" value="1"/>
</dbReference>
<dbReference type="STRING" id="32264.T1K2X0"/>
<evidence type="ECO:0000256" key="9">
    <source>
        <dbReference type="ARBA" id="ARBA00022989"/>
    </source>
</evidence>
<comment type="subcellular location">
    <subcellularLocation>
        <location evidence="1 13">Mitochondrion inner membrane</location>
        <topology evidence="1 13">Single-pass membrane protein</topology>
    </subcellularLocation>
</comment>
<dbReference type="GO" id="GO:0006122">
    <property type="term" value="P:mitochondrial electron transport, ubiquinol to cytochrome c"/>
    <property type="evidence" value="ECO:0007669"/>
    <property type="project" value="UniProtKB-UniRule"/>
</dbReference>
<evidence type="ECO:0000256" key="7">
    <source>
        <dbReference type="ARBA" id="ARBA00022792"/>
    </source>
</evidence>
<evidence type="ECO:0000256" key="12">
    <source>
        <dbReference type="ARBA" id="ARBA00047105"/>
    </source>
</evidence>
<reference evidence="14" key="2">
    <citation type="submission" date="2015-06" db="UniProtKB">
        <authorList>
            <consortium name="EnsemblMetazoa"/>
        </authorList>
    </citation>
    <scope>IDENTIFICATION</scope>
</reference>
<sequence length="84" mass="9820">MGGHRHFGNLYHVKNIVYFRLANFELDPFKNFWSTSFRHIKGDFLRFGVFAVGAYALAHTVVHLADVVNERESRKKPGQFDHEQ</sequence>
<name>T1K2X0_TETUR</name>
<reference evidence="15" key="1">
    <citation type="submission" date="2011-08" db="EMBL/GenBank/DDBJ databases">
        <authorList>
            <person name="Rombauts S."/>
        </authorList>
    </citation>
    <scope>NUCLEOTIDE SEQUENCE</scope>
    <source>
        <strain evidence="15">London</strain>
    </source>
</reference>
<evidence type="ECO:0000256" key="13">
    <source>
        <dbReference type="RuleBase" id="RU368118"/>
    </source>
</evidence>
<accession>T1K2X0</accession>
<comment type="function">
    <text evidence="13">Component of the ubiquinol-cytochrome c oxidoreductase, a multisubunit transmembrane complex that is part of the mitochondrial electron transport chain which drives oxidative phosphorylation. The complex plays an important role in the uptake of multiple carbon sources present in different host niches.</text>
</comment>
<dbReference type="GO" id="GO:0005743">
    <property type="term" value="C:mitochondrial inner membrane"/>
    <property type="evidence" value="ECO:0007669"/>
    <property type="project" value="UniProtKB-SubCell"/>
</dbReference>
<dbReference type="AlphaFoldDB" id="T1K2X0"/>
<evidence type="ECO:0000256" key="11">
    <source>
        <dbReference type="ARBA" id="ARBA00023136"/>
    </source>
</evidence>
<evidence type="ECO:0000256" key="5">
    <source>
        <dbReference type="ARBA" id="ARBA00022660"/>
    </source>
</evidence>
<dbReference type="OMA" id="HTVIHIA"/>
<dbReference type="GeneID" id="112538616"/>
<keyword evidence="6" id="KW-0812">Transmembrane</keyword>
<comment type="subunit">
    <text evidence="12 13">Component of the ubiquinol-cytochrome c oxidoreductase (cytochrome b-c1 complex, complex III, CIII), a multisubunit enzyme composed of 11 subunits. The complex is composed of 3 respiratory subunits cytochrome b, cytochrome c1 and Rieske protein UQCRFS1, 2 core protein subunits UQCRC1/QCR1 and UQCRC2/QCR2, and 6 low-molecular weight protein subunits UQCRH/QCR6, UQCRB/QCR7, UQCRQ/QCR8, UQCR10/QCR9, UQCR11/QCR10 and subunit 9, the cleavage product of Rieske protein UQCRFS1. The complex exists as an obligatory dimer and forms supercomplexes (SCs) in the inner mitochondrial membrane with NADH-ubiquinone oxidoreductase (complex I, CI) and cytochrome c oxidase (complex IV, CIV), resulting in different assemblies (supercomplex SCI(1)III(2)IV(1) and megacomplex MCI(2)III(2)IV(2)). Interacts with UQCC6.</text>
</comment>
<dbReference type="EMBL" id="CAEY01001369">
    <property type="status" value="NOT_ANNOTATED_CDS"/>
    <property type="molecule type" value="Genomic_DNA"/>
</dbReference>
<evidence type="ECO:0000256" key="8">
    <source>
        <dbReference type="ARBA" id="ARBA00022982"/>
    </source>
</evidence>
<comment type="similarity">
    <text evidence="2 13">Belongs to the UQCRQ/QCR8 family.</text>
</comment>
<dbReference type="GO" id="GO:0045275">
    <property type="term" value="C:respiratory chain complex III"/>
    <property type="evidence" value="ECO:0007669"/>
    <property type="project" value="UniProtKB-UniRule"/>
</dbReference>
<dbReference type="KEGG" id="tut:112538616"/>
<dbReference type="OrthoDB" id="6683853at2759"/>
<keyword evidence="9" id="KW-1133">Transmembrane helix</keyword>
<dbReference type="Gene3D" id="1.20.5.210">
    <property type="entry name" value="Cytochrome b-c1 complex subunit 8"/>
    <property type="match status" value="1"/>
</dbReference>
<evidence type="ECO:0000256" key="2">
    <source>
        <dbReference type="ARBA" id="ARBA00007668"/>
    </source>
</evidence>
<evidence type="ECO:0000256" key="6">
    <source>
        <dbReference type="ARBA" id="ARBA00022692"/>
    </source>
</evidence>
<keyword evidence="15" id="KW-1185">Reference proteome</keyword>